<dbReference type="InterPro" id="IPR050886">
    <property type="entry name" value="RNA-binding_reg"/>
</dbReference>
<evidence type="ECO:0000256" key="3">
    <source>
        <dbReference type="SAM" id="MobiDB-lite"/>
    </source>
</evidence>
<feature type="compositionally biased region" description="Acidic residues" evidence="3">
    <location>
        <begin position="207"/>
        <end position="216"/>
    </location>
</feature>
<dbReference type="SUPFAM" id="SSF54928">
    <property type="entry name" value="RNA-binding domain, RBD"/>
    <property type="match status" value="1"/>
</dbReference>
<dbReference type="InterPro" id="IPR035979">
    <property type="entry name" value="RBD_domain_sf"/>
</dbReference>
<dbReference type="InterPro" id="IPR000504">
    <property type="entry name" value="RRM_dom"/>
</dbReference>
<keyword evidence="6" id="KW-1185">Reference proteome</keyword>
<organism evidence="5 6">
    <name type="scientific">Riccia fluitans</name>
    <dbReference type="NCBI Taxonomy" id="41844"/>
    <lineage>
        <taxon>Eukaryota</taxon>
        <taxon>Viridiplantae</taxon>
        <taxon>Streptophyta</taxon>
        <taxon>Embryophyta</taxon>
        <taxon>Marchantiophyta</taxon>
        <taxon>Marchantiopsida</taxon>
        <taxon>Marchantiidae</taxon>
        <taxon>Marchantiales</taxon>
        <taxon>Ricciaceae</taxon>
        <taxon>Riccia</taxon>
    </lineage>
</organism>
<dbReference type="PANTHER" id="PTHR48024:SF55">
    <property type="entry name" value="RRM DOMAIN-CONTAINING PROTEIN"/>
    <property type="match status" value="1"/>
</dbReference>
<feature type="compositionally biased region" description="Basic and acidic residues" evidence="3">
    <location>
        <begin position="63"/>
        <end position="77"/>
    </location>
</feature>
<reference evidence="5 6" key="1">
    <citation type="submission" date="2024-09" db="EMBL/GenBank/DDBJ databases">
        <title>Chromosome-scale assembly of Riccia fluitans.</title>
        <authorList>
            <person name="Paukszto L."/>
            <person name="Sawicki J."/>
            <person name="Karawczyk K."/>
            <person name="Piernik-Szablinska J."/>
            <person name="Szczecinska M."/>
            <person name="Mazdziarz M."/>
        </authorList>
    </citation>
    <scope>NUCLEOTIDE SEQUENCE [LARGE SCALE GENOMIC DNA]</scope>
    <source>
        <strain evidence="5">Rf_01</strain>
        <tissue evidence="5">Aerial parts of the thallus</tissue>
    </source>
</reference>
<dbReference type="Pfam" id="PF00076">
    <property type="entry name" value="RRM_1"/>
    <property type="match status" value="1"/>
</dbReference>
<sequence>MGDKAAGGVAEGSSIFESLFGGFSNGLSIFTNNPFRRKQDATPAKSNSKASFEDGSDQANKSETGEKKDASGKKAEETANVASPHKTLTASKTDSKSQGNLKPKHSSDGSGVQGERGIEMHGARLKKVKRGEDVCSERKKRKKMNLEENAEEVNVGSVDTASVERRKRKQEESAEESVKNEEEEGENGEAKLSGRSKKRLKRKAEQDLNDDEETEEPEKRQSERQRKKRLTEQTVEGEETVRTEGSGEKRKKKMKLVNELKDSSPQMGDATETSKKSEEETERKSRSKRRPEDELERGYEKKLRESTGSEGDGGREGDLDAAESKPKGKRKVIDDDDDDFLGGRGKKRKLTKQQKLDNADKLRRTIFVGNVPVDTKAKHLISEFSQFGAVESARLRSVPLVDVKMPRRAAVITGNVNENRTSLNGYVVFNEEASAKAALAHNMKEFRGKHLRVDLAGHGSSGVEYDRKRSIFVGNLPFDAEEEELITLFQGNTPELEVEAVRVVRDPQTSAGKGIAYVCFKTKAGAGAALDKKEFIMFKNRHLRLERLGSKAASLKKTLTSRVKSGELMLADGAERRISTRKAPAPYEGERSGKRKGMTLRSSVPVKTGRRAGLPKRPALAAKKARTLQMKAGGMKSGPKMSGGKKKKEERGKKGKGARQ</sequence>
<dbReference type="InterPro" id="IPR012677">
    <property type="entry name" value="Nucleotide-bd_a/b_plait_sf"/>
</dbReference>
<dbReference type="Gene3D" id="3.30.70.330">
    <property type="match status" value="2"/>
</dbReference>
<dbReference type="SMART" id="SM00360">
    <property type="entry name" value="RRM"/>
    <property type="match status" value="2"/>
</dbReference>
<evidence type="ECO:0000313" key="5">
    <source>
        <dbReference type="EMBL" id="KAL2645197.1"/>
    </source>
</evidence>
<dbReference type="AlphaFoldDB" id="A0ABD1ZFP1"/>
<dbReference type="PROSITE" id="PS50102">
    <property type="entry name" value="RRM"/>
    <property type="match status" value="2"/>
</dbReference>
<feature type="compositionally biased region" description="Low complexity" evidence="3">
    <location>
        <begin position="631"/>
        <end position="642"/>
    </location>
</feature>
<accession>A0ABD1ZFP1</accession>
<evidence type="ECO:0000259" key="4">
    <source>
        <dbReference type="PROSITE" id="PS50102"/>
    </source>
</evidence>
<name>A0ABD1ZFP1_9MARC</name>
<feature type="domain" description="RRM" evidence="4">
    <location>
        <begin position="469"/>
        <end position="550"/>
    </location>
</feature>
<evidence type="ECO:0000313" key="6">
    <source>
        <dbReference type="Proteomes" id="UP001605036"/>
    </source>
</evidence>
<gene>
    <name evidence="5" type="ORF">R1flu_012784</name>
</gene>
<evidence type="ECO:0000256" key="2">
    <source>
        <dbReference type="PROSITE-ProRule" id="PRU00176"/>
    </source>
</evidence>
<feature type="compositionally biased region" description="Basic and acidic residues" evidence="3">
    <location>
        <begin position="239"/>
        <end position="248"/>
    </location>
</feature>
<dbReference type="GO" id="GO:0003723">
    <property type="term" value="F:RNA binding"/>
    <property type="evidence" value="ECO:0007669"/>
    <property type="project" value="UniProtKB-UniRule"/>
</dbReference>
<dbReference type="Proteomes" id="UP001605036">
    <property type="component" value="Unassembled WGS sequence"/>
</dbReference>
<protein>
    <recommendedName>
        <fullName evidence="4">RRM domain-containing protein</fullName>
    </recommendedName>
</protein>
<comment type="caution">
    <text evidence="5">The sequence shown here is derived from an EMBL/GenBank/DDBJ whole genome shotgun (WGS) entry which is preliminary data.</text>
</comment>
<evidence type="ECO:0000256" key="1">
    <source>
        <dbReference type="ARBA" id="ARBA00022884"/>
    </source>
</evidence>
<keyword evidence="1 2" id="KW-0694">RNA-binding</keyword>
<proteinExistence type="predicted"/>
<dbReference type="EMBL" id="JBHFFA010000002">
    <property type="protein sequence ID" value="KAL2645197.1"/>
    <property type="molecule type" value="Genomic_DNA"/>
</dbReference>
<dbReference type="CDD" id="cd12394">
    <property type="entry name" value="RRM1_RBM34"/>
    <property type="match status" value="1"/>
</dbReference>
<feature type="domain" description="RRM" evidence="4">
    <location>
        <begin position="364"/>
        <end position="458"/>
    </location>
</feature>
<feature type="region of interest" description="Disordered" evidence="3">
    <location>
        <begin position="579"/>
        <end position="660"/>
    </location>
</feature>
<feature type="compositionally biased region" description="Basic and acidic residues" evidence="3">
    <location>
        <begin position="272"/>
        <end position="326"/>
    </location>
</feature>
<feature type="compositionally biased region" description="Basic and acidic residues" evidence="3">
    <location>
        <begin position="169"/>
        <end position="180"/>
    </location>
</feature>
<feature type="region of interest" description="Disordered" evidence="3">
    <location>
        <begin position="30"/>
        <end position="356"/>
    </location>
</feature>
<dbReference type="PANTHER" id="PTHR48024">
    <property type="entry name" value="GEO13361P1-RELATED"/>
    <property type="match status" value="1"/>
</dbReference>
<feature type="compositionally biased region" description="Polar residues" evidence="3">
    <location>
        <begin position="86"/>
        <end position="100"/>
    </location>
</feature>